<feature type="transmembrane region" description="Helical" evidence="1">
    <location>
        <begin position="343"/>
        <end position="365"/>
    </location>
</feature>
<accession>A0A4R0QZX4</accession>
<dbReference type="InterPro" id="IPR015943">
    <property type="entry name" value="WD40/YVTN_repeat-like_dom_sf"/>
</dbReference>
<evidence type="ECO:0000256" key="1">
    <source>
        <dbReference type="SAM" id="Phobius"/>
    </source>
</evidence>
<sequence>MASVARHQYTEVWSRSGGFYSDLSCADISPDGDNLAAGSGNTLIIGSLSDGREQLALTGNGRVSAVRWAQTPLKLGHYRPTLVCGFEDGLVVAVSILATHYQILGFQGYIGQPLVHLDLSCDGQRLTTGSKTHLWTWNFVHGDWKPLASWHAVPQQVEDATEVEITSLCTVPGDPHLLLVAYQANGVFVWDIAQQVSLRSIVVSPNPIGRVVMSPQGDSLAVVRSSGVVIYDFLSGQMVSKASTTTGVSSPVAFIHNGKGLLGTYNTDRGAWWRTDLREQTAPLGTFKHPESPLTGVAGFESNATGFLVLTVSQNVIRLWGSDPTLFVTYATQRTAKEPYRTLIYTSFIMIAVAAVVVAFVTAYLSK</sequence>
<gene>
    <name evidence="2" type="ORF">EIP91_011206</name>
</gene>
<reference evidence="2 3" key="1">
    <citation type="submission" date="2018-11" db="EMBL/GenBank/DDBJ databases">
        <title>Genome assembly of Steccherinum ochraceum LE-BIN_3174, the white-rot fungus of the Steccherinaceae family (The Residual Polyporoid clade, Polyporales, Basidiomycota).</title>
        <authorList>
            <person name="Fedorova T.V."/>
            <person name="Glazunova O.A."/>
            <person name="Landesman E.O."/>
            <person name="Moiseenko K.V."/>
            <person name="Psurtseva N.V."/>
            <person name="Savinova O.S."/>
            <person name="Shakhova N.V."/>
            <person name="Tyazhelova T.V."/>
            <person name="Vasina D.V."/>
        </authorList>
    </citation>
    <scope>NUCLEOTIDE SEQUENCE [LARGE SCALE GENOMIC DNA]</scope>
    <source>
        <strain evidence="2 3">LE-BIN_3174</strain>
    </source>
</reference>
<evidence type="ECO:0000313" key="2">
    <source>
        <dbReference type="EMBL" id="TCD59901.1"/>
    </source>
</evidence>
<dbReference type="Gene3D" id="2.130.10.10">
    <property type="entry name" value="YVTN repeat-like/Quinoprotein amine dehydrogenase"/>
    <property type="match status" value="2"/>
</dbReference>
<keyword evidence="1" id="KW-0812">Transmembrane</keyword>
<keyword evidence="1" id="KW-0472">Membrane</keyword>
<dbReference type="InterPro" id="IPR036322">
    <property type="entry name" value="WD40_repeat_dom_sf"/>
</dbReference>
<comment type="caution">
    <text evidence="2">The sequence shown here is derived from an EMBL/GenBank/DDBJ whole genome shotgun (WGS) entry which is preliminary data.</text>
</comment>
<name>A0A4R0QZX4_9APHY</name>
<dbReference type="AlphaFoldDB" id="A0A4R0QZX4"/>
<organism evidence="2 3">
    <name type="scientific">Steccherinum ochraceum</name>
    <dbReference type="NCBI Taxonomy" id="92696"/>
    <lineage>
        <taxon>Eukaryota</taxon>
        <taxon>Fungi</taxon>
        <taxon>Dikarya</taxon>
        <taxon>Basidiomycota</taxon>
        <taxon>Agaricomycotina</taxon>
        <taxon>Agaricomycetes</taxon>
        <taxon>Polyporales</taxon>
        <taxon>Steccherinaceae</taxon>
        <taxon>Steccherinum</taxon>
    </lineage>
</organism>
<keyword evidence="3" id="KW-1185">Reference proteome</keyword>
<evidence type="ECO:0000313" key="3">
    <source>
        <dbReference type="Proteomes" id="UP000292702"/>
    </source>
</evidence>
<protein>
    <submittedName>
        <fullName evidence="2">Uncharacterized protein</fullName>
    </submittedName>
</protein>
<dbReference type="Proteomes" id="UP000292702">
    <property type="component" value="Unassembled WGS sequence"/>
</dbReference>
<proteinExistence type="predicted"/>
<dbReference type="EMBL" id="RWJN01000706">
    <property type="protein sequence ID" value="TCD59901.1"/>
    <property type="molecule type" value="Genomic_DNA"/>
</dbReference>
<dbReference type="SUPFAM" id="SSF50978">
    <property type="entry name" value="WD40 repeat-like"/>
    <property type="match status" value="1"/>
</dbReference>
<keyword evidence="1" id="KW-1133">Transmembrane helix</keyword>